<accession>A0A8J6E0V8</accession>
<evidence type="ECO:0000256" key="3">
    <source>
        <dbReference type="ARBA" id="ARBA00023274"/>
    </source>
</evidence>
<evidence type="ECO:0000256" key="1">
    <source>
        <dbReference type="ARBA" id="ARBA00005257"/>
    </source>
</evidence>
<keyword evidence="3 4" id="KW-0687">Ribonucleoprotein</keyword>
<dbReference type="PANTHER" id="PTHR10394">
    <property type="entry name" value="40S RIBOSOMAL PROTEIN S8"/>
    <property type="match status" value="1"/>
</dbReference>
<dbReference type="Proteomes" id="UP000717585">
    <property type="component" value="Unassembled WGS sequence"/>
</dbReference>
<dbReference type="Gene3D" id="3.10.290.70">
    <property type="match status" value="1"/>
</dbReference>
<dbReference type="CDD" id="cd11380">
    <property type="entry name" value="Ribosomal_S8e_like"/>
    <property type="match status" value="1"/>
</dbReference>
<proteinExistence type="inferred from homology"/>
<protein>
    <recommendedName>
        <fullName evidence="4">40S ribosomal protein S8</fullName>
    </recommendedName>
</protein>
<dbReference type="InterPro" id="IPR022309">
    <property type="entry name" value="Ribosomal_Se8/biogenesis_NSA2"/>
</dbReference>
<evidence type="ECO:0000256" key="2">
    <source>
        <dbReference type="ARBA" id="ARBA00022980"/>
    </source>
</evidence>
<organism evidence="5 6">
    <name type="scientific">Carpediemonas membranifera</name>
    <dbReference type="NCBI Taxonomy" id="201153"/>
    <lineage>
        <taxon>Eukaryota</taxon>
        <taxon>Metamonada</taxon>
        <taxon>Carpediemonas-like organisms</taxon>
        <taxon>Carpediemonas</taxon>
    </lineage>
</organism>
<dbReference type="Pfam" id="PF01201">
    <property type="entry name" value="Ribosomal_S8e"/>
    <property type="match status" value="1"/>
</dbReference>
<sequence length="197" mass="22319">MAISRDSVHKRKNTGGRVTRWFSKRRHCIGRPAANTKLGAKKTTVVTGRGGNQKFRALRLDSGNFSWATEVCARKVRILEVAYNATSNELVRTKTLTKGTICYVEATPFRAFYEQKYGVQLEGKEDTATDVTNKSEGWKAKRESRREGKSVDEKFMAQFANGRLLAMISSRPGQCGRADGYLLEGRELEFYERKTHK</sequence>
<comment type="caution">
    <text evidence="5">The sequence shown here is derived from an EMBL/GenBank/DDBJ whole genome shotgun (WGS) entry which is preliminary data.</text>
</comment>
<evidence type="ECO:0000313" key="6">
    <source>
        <dbReference type="Proteomes" id="UP000717585"/>
    </source>
</evidence>
<dbReference type="GO" id="GO:0005840">
    <property type="term" value="C:ribosome"/>
    <property type="evidence" value="ECO:0007669"/>
    <property type="project" value="UniProtKB-KW"/>
</dbReference>
<reference evidence="5" key="1">
    <citation type="submission" date="2021-05" db="EMBL/GenBank/DDBJ databases">
        <title>A free-living protist that lacks canonical eukaryotic 1 DNA replication and segregation systems.</title>
        <authorList>
            <person name="Salas-Leiva D.E."/>
            <person name="Tromer E.C."/>
            <person name="Curtis B.A."/>
            <person name="Jerlstrom-Hultqvist J."/>
            <person name="Kolisko M."/>
            <person name="Yi Z."/>
            <person name="Salas-Leiva J.S."/>
            <person name="Gallot-Lavallee L."/>
            <person name="Kops G.J.P.L."/>
            <person name="Archibald J.M."/>
            <person name="Simpson A.G.B."/>
            <person name="Roger A.J."/>
        </authorList>
    </citation>
    <scope>NUCLEOTIDE SEQUENCE</scope>
    <source>
        <strain evidence="5">BICM</strain>
    </source>
</reference>
<dbReference type="GO" id="GO:0006412">
    <property type="term" value="P:translation"/>
    <property type="evidence" value="ECO:0007669"/>
    <property type="project" value="InterPro"/>
</dbReference>
<dbReference type="OrthoDB" id="1703270at2759"/>
<dbReference type="InterPro" id="IPR001047">
    <property type="entry name" value="Ribosomal_eS8"/>
</dbReference>
<dbReference type="NCBIfam" id="TIGR00307">
    <property type="entry name" value="eS8"/>
    <property type="match status" value="1"/>
</dbReference>
<comment type="similarity">
    <text evidence="1 4">Belongs to the eukaryotic ribosomal protein eS8 family.</text>
</comment>
<evidence type="ECO:0000256" key="4">
    <source>
        <dbReference type="RuleBase" id="RU000669"/>
    </source>
</evidence>
<dbReference type="GO" id="GO:1990904">
    <property type="term" value="C:ribonucleoprotein complex"/>
    <property type="evidence" value="ECO:0007669"/>
    <property type="project" value="UniProtKB-KW"/>
</dbReference>
<keyword evidence="6" id="KW-1185">Reference proteome</keyword>
<dbReference type="InterPro" id="IPR042563">
    <property type="entry name" value="Ribosomal_protein_eS8_euk"/>
</dbReference>
<dbReference type="GO" id="GO:0003735">
    <property type="term" value="F:structural constituent of ribosome"/>
    <property type="evidence" value="ECO:0007669"/>
    <property type="project" value="InterPro"/>
</dbReference>
<name>A0A8J6E0V8_9EUKA</name>
<evidence type="ECO:0000313" key="5">
    <source>
        <dbReference type="EMBL" id="KAG9392708.1"/>
    </source>
</evidence>
<dbReference type="EMBL" id="JAHDYR010000034">
    <property type="protein sequence ID" value="KAG9392708.1"/>
    <property type="molecule type" value="Genomic_DNA"/>
</dbReference>
<gene>
    <name evidence="5" type="ORF">J8273_5966</name>
</gene>
<keyword evidence="2 4" id="KW-0689">Ribosomal protein</keyword>
<dbReference type="AlphaFoldDB" id="A0A8J6E0V8"/>
<dbReference type="Gene3D" id="1.10.168.20">
    <property type="entry name" value="Ribosomal protein S8e, subdomain"/>
    <property type="match status" value="1"/>
</dbReference>